<keyword evidence="1" id="KW-0812">Transmembrane</keyword>
<sequence length="433" mass="48075">MNDKLKQEIDNIPVPRNLHQRSQLGVQSALAEMNAYNKIEQKKKRSIWMRPRPRRAIAALVLGITIVSTAFFNTQVFAALRNALHFVPGIGIVTDSKEQSEMLILPQQVDAQVGEGSISITGMMVDEEMSYITVTASHVNKLNNLTVVNDQGVAYTVSSSQLTYTTDKWAGTFWYKGTLDIGKHAKIKIDQFPEVSIPLTLIESKSVSSYDELGETVVVDDVQISAVASLSGEKARISLVSTVPDKFMIDDYGLNFTGSDYAPIQHVQVWDDAGKPISLERGMANSSPVSEFLFNMSDLNTKNYIITIPEINVIYQDEAAVSLDLPKESKKDVDYIFDLAGFPIKISAIERFQENGEEWAKVYVDTSGSADTRGLVRDFSIDGRTLNDETGIIDHFVVKVEPTSNKLQFTVSNPQVAMKGPWTFKLPVDSFTK</sequence>
<keyword evidence="3" id="KW-1185">Reference proteome</keyword>
<feature type="transmembrane region" description="Helical" evidence="1">
    <location>
        <begin position="56"/>
        <end position="80"/>
    </location>
</feature>
<dbReference type="Proteomes" id="UP000246635">
    <property type="component" value="Unassembled WGS sequence"/>
</dbReference>
<evidence type="ECO:0000313" key="3">
    <source>
        <dbReference type="Proteomes" id="UP000246635"/>
    </source>
</evidence>
<reference evidence="2 3" key="1">
    <citation type="submission" date="2018-05" db="EMBL/GenBank/DDBJ databases">
        <title>Genomic Encyclopedia of Type Strains, Phase III (KMG-III): the genomes of soil and plant-associated and newly described type strains.</title>
        <authorList>
            <person name="Whitman W."/>
        </authorList>
    </citation>
    <scope>NUCLEOTIDE SEQUENCE [LARGE SCALE GENOMIC DNA]</scope>
    <source>
        <strain evidence="2 3">CECT 5696</strain>
    </source>
</reference>
<keyword evidence="1" id="KW-1133">Transmembrane helix</keyword>
<dbReference type="RefSeq" id="WP_110045549.1">
    <property type="nucleotide sequence ID" value="NZ_CP054612.1"/>
</dbReference>
<dbReference type="AlphaFoldDB" id="A0A2V2YQ20"/>
<protein>
    <recommendedName>
        <fullName evidence="4">DUF4179 domain-containing protein</fullName>
    </recommendedName>
</protein>
<gene>
    <name evidence="2" type="ORF">DFQ01_11755</name>
</gene>
<evidence type="ECO:0000313" key="2">
    <source>
        <dbReference type="EMBL" id="PWV98545.1"/>
    </source>
</evidence>
<dbReference type="OrthoDB" id="2588128at2"/>
<evidence type="ECO:0008006" key="4">
    <source>
        <dbReference type="Google" id="ProtNLM"/>
    </source>
</evidence>
<dbReference type="EMBL" id="QGTQ01000017">
    <property type="protein sequence ID" value="PWV98545.1"/>
    <property type="molecule type" value="Genomic_DNA"/>
</dbReference>
<accession>A0A2V2YQ20</accession>
<comment type="caution">
    <text evidence="2">The sequence shown here is derived from an EMBL/GenBank/DDBJ whole genome shotgun (WGS) entry which is preliminary data.</text>
</comment>
<proteinExistence type="predicted"/>
<keyword evidence="1" id="KW-0472">Membrane</keyword>
<organism evidence="2 3">
    <name type="scientific">Paenibacillus cellulosilyticus</name>
    <dbReference type="NCBI Taxonomy" id="375489"/>
    <lineage>
        <taxon>Bacteria</taxon>
        <taxon>Bacillati</taxon>
        <taxon>Bacillota</taxon>
        <taxon>Bacilli</taxon>
        <taxon>Bacillales</taxon>
        <taxon>Paenibacillaceae</taxon>
        <taxon>Paenibacillus</taxon>
    </lineage>
</organism>
<name>A0A2V2YQ20_9BACL</name>
<evidence type="ECO:0000256" key="1">
    <source>
        <dbReference type="SAM" id="Phobius"/>
    </source>
</evidence>